<accession>A0A9N9E744</accession>
<sequence>MSIGNDCVYHREVGPRLLNLVIDSSEAYTHLHLSENGGIDN</sequence>
<evidence type="ECO:0000313" key="2">
    <source>
        <dbReference type="Proteomes" id="UP000789739"/>
    </source>
</evidence>
<keyword evidence="2" id="KW-1185">Reference proteome</keyword>
<gene>
    <name evidence="1" type="ORF">PBRASI_LOCUS11106</name>
</gene>
<dbReference type="EMBL" id="CAJVPI010004382">
    <property type="protein sequence ID" value="CAG8667145.1"/>
    <property type="molecule type" value="Genomic_DNA"/>
</dbReference>
<organism evidence="1 2">
    <name type="scientific">Paraglomus brasilianum</name>
    <dbReference type="NCBI Taxonomy" id="144538"/>
    <lineage>
        <taxon>Eukaryota</taxon>
        <taxon>Fungi</taxon>
        <taxon>Fungi incertae sedis</taxon>
        <taxon>Mucoromycota</taxon>
        <taxon>Glomeromycotina</taxon>
        <taxon>Glomeromycetes</taxon>
        <taxon>Paraglomerales</taxon>
        <taxon>Paraglomeraceae</taxon>
        <taxon>Paraglomus</taxon>
    </lineage>
</organism>
<dbReference type="Proteomes" id="UP000789739">
    <property type="component" value="Unassembled WGS sequence"/>
</dbReference>
<comment type="caution">
    <text evidence="1">The sequence shown here is derived from an EMBL/GenBank/DDBJ whole genome shotgun (WGS) entry which is preliminary data.</text>
</comment>
<dbReference type="AlphaFoldDB" id="A0A9N9E744"/>
<feature type="non-terminal residue" evidence="1">
    <location>
        <position position="41"/>
    </location>
</feature>
<proteinExistence type="predicted"/>
<reference evidence="1" key="1">
    <citation type="submission" date="2021-06" db="EMBL/GenBank/DDBJ databases">
        <authorList>
            <person name="Kallberg Y."/>
            <person name="Tangrot J."/>
            <person name="Rosling A."/>
        </authorList>
    </citation>
    <scope>NUCLEOTIDE SEQUENCE</scope>
    <source>
        <strain evidence="1">BR232B</strain>
    </source>
</reference>
<name>A0A9N9E744_9GLOM</name>
<protein>
    <submittedName>
        <fullName evidence="1">10491_t:CDS:1</fullName>
    </submittedName>
</protein>
<evidence type="ECO:0000313" key="1">
    <source>
        <dbReference type="EMBL" id="CAG8667145.1"/>
    </source>
</evidence>